<organism evidence="7 8">
    <name type="scientific">Blepharisma stoltei</name>
    <dbReference type="NCBI Taxonomy" id="1481888"/>
    <lineage>
        <taxon>Eukaryota</taxon>
        <taxon>Sar</taxon>
        <taxon>Alveolata</taxon>
        <taxon>Ciliophora</taxon>
        <taxon>Postciliodesmatophora</taxon>
        <taxon>Heterotrichea</taxon>
        <taxon>Heterotrichida</taxon>
        <taxon>Blepharismidae</taxon>
        <taxon>Blepharisma</taxon>
    </lineage>
</organism>
<protein>
    <submittedName>
        <fullName evidence="7">Uncharacterized protein</fullName>
    </submittedName>
</protein>
<reference evidence="7" key="1">
    <citation type="submission" date="2021-09" db="EMBL/GenBank/DDBJ databases">
        <authorList>
            <consortium name="AG Swart"/>
            <person name="Singh M."/>
            <person name="Singh A."/>
            <person name="Seah K."/>
            <person name="Emmerich C."/>
        </authorList>
    </citation>
    <scope>NUCLEOTIDE SEQUENCE</scope>
    <source>
        <strain evidence="7">ATCC30299</strain>
    </source>
</reference>
<keyword evidence="2" id="KW-0645">Protease</keyword>
<comment type="caution">
    <text evidence="7">The sequence shown here is derived from an EMBL/GenBank/DDBJ whole genome shotgun (WGS) entry which is preliminary data.</text>
</comment>
<evidence type="ECO:0000256" key="4">
    <source>
        <dbReference type="ARBA" id="ARBA00022801"/>
    </source>
</evidence>
<dbReference type="InterPro" id="IPR029058">
    <property type="entry name" value="AB_hydrolase_fold"/>
</dbReference>
<dbReference type="SUPFAM" id="SSF53474">
    <property type="entry name" value="alpha/beta-Hydrolases"/>
    <property type="match status" value="1"/>
</dbReference>
<comment type="similarity">
    <text evidence="1">Belongs to the peptidase S28 family.</text>
</comment>
<dbReference type="InterPro" id="IPR042269">
    <property type="entry name" value="Ser_carbopepase_S28_SKS"/>
</dbReference>
<evidence type="ECO:0000256" key="6">
    <source>
        <dbReference type="SAM" id="SignalP"/>
    </source>
</evidence>
<evidence type="ECO:0000256" key="5">
    <source>
        <dbReference type="ARBA" id="ARBA00023180"/>
    </source>
</evidence>
<dbReference type="InterPro" id="IPR008758">
    <property type="entry name" value="Peptidase_S28"/>
</dbReference>
<sequence length="472" mass="53004">MVPLFFTLFLGVFSKRLTRLNNDEPLEIGPNYKTLWFTEQLDHINRDPGTINIRVLFSQGSPTAPLFVYTGNEGPITQFYQMTGWLVGTLGPQYNASVAFIEHRYYGESIPSPFSWKYLSTDQVLWDFADIIQQLKPSNSTPVIVFGGSYGGMLAAYFRVKYPQFVDGAIASSAPVLMPQDVNGTSYARISTNDYFNVERDCEGNIHNGFLILDNFIDRPLTYTALENIFNPCQSIQEQGDVLALEDFITGAFQDMSQLDYPYPANVGGLLPGFPVNVSCSIMSQFSQNENMWQALMGFAQINNLVYNWTGNLTCFDIYGGEGSGLDPWTYQTCTELIFPLGQYGLPNDMYPVRPWNYQQWAKMCQGLFGVQPRPDWAPINYGMGTFDVNVTLASASNIVFSYGTLDPWGGGCIQEPINDQTTVIGIKGGAHHLDLRTPNPRDPQSVIYARSREVAMINQWIGQAMEKFARY</sequence>
<evidence type="ECO:0000256" key="3">
    <source>
        <dbReference type="ARBA" id="ARBA00022729"/>
    </source>
</evidence>
<dbReference type="Pfam" id="PF05577">
    <property type="entry name" value="Peptidase_S28"/>
    <property type="match status" value="1"/>
</dbReference>
<feature type="signal peptide" evidence="6">
    <location>
        <begin position="1"/>
        <end position="18"/>
    </location>
</feature>
<evidence type="ECO:0000256" key="2">
    <source>
        <dbReference type="ARBA" id="ARBA00022670"/>
    </source>
</evidence>
<proteinExistence type="inferred from homology"/>
<dbReference type="EMBL" id="CAJZBQ010000053">
    <property type="protein sequence ID" value="CAG9331868.1"/>
    <property type="molecule type" value="Genomic_DNA"/>
</dbReference>
<dbReference type="AlphaFoldDB" id="A0AAU9KF59"/>
<dbReference type="Gene3D" id="1.20.120.980">
    <property type="entry name" value="Serine carboxypeptidase S28, SKS domain"/>
    <property type="match status" value="1"/>
</dbReference>
<keyword evidence="3 6" id="KW-0732">Signal</keyword>
<name>A0AAU9KF59_9CILI</name>
<keyword evidence="4" id="KW-0378">Hydrolase</keyword>
<dbReference type="Gene3D" id="3.40.50.1820">
    <property type="entry name" value="alpha/beta hydrolase"/>
    <property type="match status" value="1"/>
</dbReference>
<keyword evidence="8" id="KW-1185">Reference proteome</keyword>
<dbReference type="GO" id="GO:0006508">
    <property type="term" value="P:proteolysis"/>
    <property type="evidence" value="ECO:0007669"/>
    <property type="project" value="UniProtKB-KW"/>
</dbReference>
<dbReference type="GO" id="GO:0008239">
    <property type="term" value="F:dipeptidyl-peptidase activity"/>
    <property type="evidence" value="ECO:0007669"/>
    <property type="project" value="TreeGrafter"/>
</dbReference>
<dbReference type="Proteomes" id="UP001162131">
    <property type="component" value="Unassembled WGS sequence"/>
</dbReference>
<evidence type="ECO:0000256" key="1">
    <source>
        <dbReference type="ARBA" id="ARBA00011079"/>
    </source>
</evidence>
<feature type="chain" id="PRO_5043762296" evidence="6">
    <location>
        <begin position="19"/>
        <end position="472"/>
    </location>
</feature>
<evidence type="ECO:0000313" key="7">
    <source>
        <dbReference type="EMBL" id="CAG9331868.1"/>
    </source>
</evidence>
<gene>
    <name evidence="7" type="ORF">BSTOLATCC_MIC53927</name>
</gene>
<accession>A0AAU9KF59</accession>
<dbReference type="PANTHER" id="PTHR11010">
    <property type="entry name" value="PROTEASE S28 PRO-X CARBOXYPEPTIDASE-RELATED"/>
    <property type="match status" value="1"/>
</dbReference>
<dbReference type="GO" id="GO:0070008">
    <property type="term" value="F:serine-type exopeptidase activity"/>
    <property type="evidence" value="ECO:0007669"/>
    <property type="project" value="InterPro"/>
</dbReference>
<keyword evidence="5" id="KW-0325">Glycoprotein</keyword>
<dbReference type="PANTHER" id="PTHR11010:SF38">
    <property type="entry name" value="LYSOSOMAL PRO-X CARBOXYPEPTIDASE"/>
    <property type="match status" value="1"/>
</dbReference>
<evidence type="ECO:0000313" key="8">
    <source>
        <dbReference type="Proteomes" id="UP001162131"/>
    </source>
</evidence>